<keyword evidence="2 4" id="KW-0442">Lipid degradation</keyword>
<dbReference type="SUPFAM" id="SSF52151">
    <property type="entry name" value="FabD/lysophospholipase-like"/>
    <property type="match status" value="1"/>
</dbReference>
<dbReference type="AlphaFoldDB" id="A0A2N9JJ09"/>
<protein>
    <recommendedName>
        <fullName evidence="5">PNPLA domain-containing protein</fullName>
    </recommendedName>
</protein>
<sequence>MQVNLVLGSGGARGFAHVGVIHELQARGHEVVGIAGTSMGALVGGVLAAGRLDDFADYCRTLTRSDVRRLTDLTLGSSGLVRLQKAMNELHRFVGDVRIEDLPVPYTAVATDIDLEREVWFRTGSLLAAIRASIAIPAVFTPVRIGERLLVDGGLLNPLPIGPTMDMPGQVTVGVSLFAKPPGLWQVSPSNESADTASADGEAVADDLEIAEAARQPWSNRLGEALAASWVGKQLAKHLTPQPSVELEFEDLPTDVNLLDMLGRTLDLMQARIELARNVLNAPDVLVGVPTDSCSVLDFDRADEMMTFGRQLAIAEFDRVGL</sequence>
<feature type="domain" description="PNPLA" evidence="5">
    <location>
        <begin position="5"/>
        <end position="165"/>
    </location>
</feature>
<dbReference type="InterPro" id="IPR016035">
    <property type="entry name" value="Acyl_Trfase/lysoPLipase"/>
</dbReference>
<dbReference type="PANTHER" id="PTHR14226:SF76">
    <property type="entry name" value="NTE FAMILY PROTEIN RSSA"/>
    <property type="match status" value="1"/>
</dbReference>
<dbReference type="PROSITE" id="PS51635">
    <property type="entry name" value="PNPLA"/>
    <property type="match status" value="1"/>
</dbReference>
<dbReference type="RefSeq" id="WP_105186635.1">
    <property type="nucleotide sequence ID" value="NZ_BAAAGO010000035.1"/>
</dbReference>
<dbReference type="KEGG" id="mgg:MPLG2_3010"/>
<evidence type="ECO:0000256" key="4">
    <source>
        <dbReference type="PROSITE-ProRule" id="PRU01161"/>
    </source>
</evidence>
<dbReference type="PANTHER" id="PTHR14226">
    <property type="entry name" value="NEUROPATHY TARGET ESTERASE/SWISS CHEESE D.MELANOGASTER"/>
    <property type="match status" value="1"/>
</dbReference>
<evidence type="ECO:0000259" key="5">
    <source>
        <dbReference type="PROSITE" id="PS51635"/>
    </source>
</evidence>
<feature type="active site" description="Nucleophile" evidence="4">
    <location>
        <position position="38"/>
    </location>
</feature>
<evidence type="ECO:0000256" key="1">
    <source>
        <dbReference type="ARBA" id="ARBA00022801"/>
    </source>
</evidence>
<dbReference type="GO" id="GO:0016787">
    <property type="term" value="F:hydrolase activity"/>
    <property type="evidence" value="ECO:0007669"/>
    <property type="project" value="UniProtKB-UniRule"/>
</dbReference>
<evidence type="ECO:0000256" key="3">
    <source>
        <dbReference type="ARBA" id="ARBA00023098"/>
    </source>
</evidence>
<keyword evidence="1 4" id="KW-0378">Hydrolase</keyword>
<proteinExistence type="predicted"/>
<feature type="active site" description="Proton acceptor" evidence="4">
    <location>
        <position position="152"/>
    </location>
</feature>
<comment type="caution">
    <text evidence="4">Lacks conserved residue(s) required for the propagation of feature annotation.</text>
</comment>
<dbReference type="Gene3D" id="3.40.1090.10">
    <property type="entry name" value="Cytosolic phospholipase A2 catalytic domain"/>
    <property type="match status" value="1"/>
</dbReference>
<dbReference type="OrthoDB" id="5290098at2"/>
<dbReference type="Pfam" id="PF01734">
    <property type="entry name" value="Patatin"/>
    <property type="match status" value="1"/>
</dbReference>
<keyword evidence="3 4" id="KW-0443">Lipid metabolism</keyword>
<dbReference type="EMBL" id="LT985188">
    <property type="protein sequence ID" value="SPD88040.1"/>
    <property type="molecule type" value="Genomic_DNA"/>
</dbReference>
<feature type="short sequence motif" description="DGA/G" evidence="4">
    <location>
        <begin position="152"/>
        <end position="154"/>
    </location>
</feature>
<dbReference type="Proteomes" id="UP000238164">
    <property type="component" value="Chromosome 1"/>
</dbReference>
<keyword evidence="7" id="KW-1185">Reference proteome</keyword>
<reference evidence="6 7" key="1">
    <citation type="submission" date="2018-02" db="EMBL/GenBank/DDBJ databases">
        <authorList>
            <person name="Cohen D.B."/>
            <person name="Kent A.D."/>
        </authorList>
    </citation>
    <scope>NUCLEOTIDE SEQUENCE [LARGE SCALE GENOMIC DNA]</scope>
    <source>
        <strain evidence="6">1</strain>
    </source>
</reference>
<dbReference type="GO" id="GO:0016042">
    <property type="term" value="P:lipid catabolic process"/>
    <property type="evidence" value="ECO:0007669"/>
    <property type="project" value="UniProtKB-UniRule"/>
</dbReference>
<name>A0A2N9JJ09_9ACTN</name>
<feature type="short sequence motif" description="GXSXG" evidence="4">
    <location>
        <begin position="36"/>
        <end position="40"/>
    </location>
</feature>
<accession>A0A2N9JJ09</accession>
<evidence type="ECO:0000313" key="7">
    <source>
        <dbReference type="Proteomes" id="UP000238164"/>
    </source>
</evidence>
<dbReference type="InterPro" id="IPR002641">
    <property type="entry name" value="PNPLA_dom"/>
</dbReference>
<evidence type="ECO:0000256" key="2">
    <source>
        <dbReference type="ARBA" id="ARBA00022963"/>
    </source>
</evidence>
<evidence type="ECO:0000313" key="6">
    <source>
        <dbReference type="EMBL" id="SPD88040.1"/>
    </source>
</evidence>
<dbReference type="InterPro" id="IPR050301">
    <property type="entry name" value="NTE"/>
</dbReference>
<gene>
    <name evidence="6" type="ORF">MPLG2_3010</name>
</gene>
<organism evidence="6 7">
    <name type="scientific">Micropruina glycogenica</name>
    <dbReference type="NCBI Taxonomy" id="75385"/>
    <lineage>
        <taxon>Bacteria</taxon>
        <taxon>Bacillati</taxon>
        <taxon>Actinomycetota</taxon>
        <taxon>Actinomycetes</taxon>
        <taxon>Propionibacteriales</taxon>
        <taxon>Nocardioidaceae</taxon>
        <taxon>Micropruina</taxon>
    </lineage>
</organism>